<name>A0A2A9PS95_OPHUN</name>
<reference evidence="2 3" key="1">
    <citation type="journal article" date="2015" name="BMC Genomics">
        <title>Gene expression during zombie ant biting behavior reflects the complexity underlying fungal parasitic behavioral manipulation.</title>
        <authorList>
            <person name="de Bekker C."/>
            <person name="Ohm R.A."/>
            <person name="Loreto R.G."/>
            <person name="Sebastian A."/>
            <person name="Albert I."/>
            <person name="Merrow M."/>
            <person name="Brachmann A."/>
            <person name="Hughes D.P."/>
        </authorList>
    </citation>
    <scope>NUCLEOTIDE SEQUENCE [LARGE SCALE GENOMIC DNA]</scope>
    <source>
        <strain evidence="2 3">SC16a</strain>
    </source>
</reference>
<accession>A0A2A9PS95</accession>
<feature type="region of interest" description="Disordered" evidence="1">
    <location>
        <begin position="71"/>
        <end position="111"/>
    </location>
</feature>
<evidence type="ECO:0000256" key="1">
    <source>
        <dbReference type="SAM" id="MobiDB-lite"/>
    </source>
</evidence>
<feature type="compositionally biased region" description="Basic residues" evidence="1">
    <location>
        <begin position="307"/>
        <end position="318"/>
    </location>
</feature>
<evidence type="ECO:0000313" key="2">
    <source>
        <dbReference type="EMBL" id="PFH63170.1"/>
    </source>
</evidence>
<dbReference type="EMBL" id="LAZP02000007">
    <property type="protein sequence ID" value="PFH63170.1"/>
    <property type="molecule type" value="Genomic_DNA"/>
</dbReference>
<organism evidence="2 3">
    <name type="scientific">Ophiocordyceps unilateralis</name>
    <name type="common">Zombie-ant fungus</name>
    <name type="synonym">Torrubia unilateralis</name>
    <dbReference type="NCBI Taxonomy" id="268505"/>
    <lineage>
        <taxon>Eukaryota</taxon>
        <taxon>Fungi</taxon>
        <taxon>Dikarya</taxon>
        <taxon>Ascomycota</taxon>
        <taxon>Pezizomycotina</taxon>
        <taxon>Sordariomycetes</taxon>
        <taxon>Hypocreomycetidae</taxon>
        <taxon>Hypocreales</taxon>
        <taxon>Ophiocordycipitaceae</taxon>
        <taxon>Ophiocordyceps</taxon>
    </lineage>
</organism>
<proteinExistence type="predicted"/>
<feature type="compositionally biased region" description="Low complexity" evidence="1">
    <location>
        <begin position="82"/>
        <end position="97"/>
    </location>
</feature>
<feature type="region of interest" description="Disordered" evidence="1">
    <location>
        <begin position="288"/>
        <end position="318"/>
    </location>
</feature>
<reference evidence="2 3" key="2">
    <citation type="journal article" date="2017" name="Sci. Rep.">
        <title>Ant-infecting Ophiocordyceps genomes reveal a high diversity of potential behavioral manipulation genes and a possible major role for enterotoxins.</title>
        <authorList>
            <person name="de Bekker C."/>
            <person name="Ohm R.A."/>
            <person name="Evans H.C."/>
            <person name="Brachmann A."/>
            <person name="Hughes D.P."/>
        </authorList>
    </citation>
    <scope>NUCLEOTIDE SEQUENCE [LARGE SCALE GENOMIC DNA]</scope>
    <source>
        <strain evidence="2 3">SC16a</strain>
    </source>
</reference>
<comment type="caution">
    <text evidence="2">The sequence shown here is derived from an EMBL/GenBank/DDBJ whole genome shotgun (WGS) entry which is preliminary data.</text>
</comment>
<protein>
    <submittedName>
        <fullName evidence="2">Uncharacterized protein</fullName>
    </submittedName>
</protein>
<dbReference type="AlphaFoldDB" id="A0A2A9PS95"/>
<dbReference type="OrthoDB" id="4851468at2759"/>
<dbReference type="Proteomes" id="UP000037136">
    <property type="component" value="Unassembled WGS sequence"/>
</dbReference>
<gene>
    <name evidence="2" type="ORF">XA68_17279</name>
</gene>
<sequence>MHFDAELPPSLITNWPDSGPIVKSPASRSCPVFMLTKPEDWTNWYKEVRMTAEFWDVWHYVDPNQTDTLIKPREPALPIRPSSTTTQTLTGRQTRSTAASEPPEEVDQAAAKQAYEKELKNDLEILPLFLRQHRRYEKDIKKLRFLDGFIRASLSKVYAVYAVSAVYPRDKLKVLRTMVWPGRFQEVRLADEGLNNLLDKDLRTVTINNWLSDLIEAWALCREVGSKRYQELDVMITFLHLIQDRYNGFADDLLYRLMDDDDDFKSEATLEKLIENTFSRLEHGYNVPRRGVAPSRRAQRAVNTTQRRQKKRHRDMTS</sequence>
<evidence type="ECO:0000313" key="3">
    <source>
        <dbReference type="Proteomes" id="UP000037136"/>
    </source>
</evidence>
<keyword evidence="3" id="KW-1185">Reference proteome</keyword>